<dbReference type="Gene3D" id="3.40.630.190">
    <property type="entry name" value="LCP protein"/>
    <property type="match status" value="1"/>
</dbReference>
<evidence type="ECO:0000259" key="3">
    <source>
        <dbReference type="Pfam" id="PF03816"/>
    </source>
</evidence>
<evidence type="ECO:0000313" key="5">
    <source>
        <dbReference type="Proteomes" id="UP000070810"/>
    </source>
</evidence>
<keyword evidence="2" id="KW-0472">Membrane</keyword>
<keyword evidence="2" id="KW-0812">Transmembrane</keyword>
<feature type="transmembrane region" description="Helical" evidence="2">
    <location>
        <begin position="50"/>
        <end position="72"/>
    </location>
</feature>
<dbReference type="InterPro" id="IPR004474">
    <property type="entry name" value="LytR_CpsA_psr"/>
</dbReference>
<name>A0A147EMA6_9MICO</name>
<organism evidence="4 5">
    <name type="scientific">Leucobacter chromiiresistens</name>
    <dbReference type="NCBI Taxonomy" id="1079994"/>
    <lineage>
        <taxon>Bacteria</taxon>
        <taxon>Bacillati</taxon>
        <taxon>Actinomycetota</taxon>
        <taxon>Actinomycetes</taxon>
        <taxon>Micrococcales</taxon>
        <taxon>Microbacteriaceae</taxon>
        <taxon>Leucobacter</taxon>
    </lineage>
</organism>
<dbReference type="RefSeq" id="WP_058594240.1">
    <property type="nucleotide sequence ID" value="NZ_LDRK01000059.1"/>
</dbReference>
<evidence type="ECO:0000313" key="4">
    <source>
        <dbReference type="EMBL" id="KTR85436.1"/>
    </source>
</evidence>
<dbReference type="PANTHER" id="PTHR33392:SF6">
    <property type="entry name" value="POLYISOPRENYL-TEICHOIC ACID--PEPTIDOGLYCAN TEICHOIC ACID TRANSFERASE TAGU"/>
    <property type="match status" value="1"/>
</dbReference>
<dbReference type="AlphaFoldDB" id="A0A147EMA6"/>
<dbReference type="PATRIC" id="fig|1079994.3.peg.2074"/>
<dbReference type="Pfam" id="PF03816">
    <property type="entry name" value="LytR_cpsA_psr"/>
    <property type="match status" value="1"/>
</dbReference>
<dbReference type="Proteomes" id="UP000070810">
    <property type="component" value="Unassembled WGS sequence"/>
</dbReference>
<evidence type="ECO:0000256" key="1">
    <source>
        <dbReference type="ARBA" id="ARBA00006068"/>
    </source>
</evidence>
<dbReference type="PANTHER" id="PTHR33392">
    <property type="entry name" value="POLYISOPRENYL-TEICHOIC ACID--PEPTIDOGLYCAN TEICHOIC ACID TRANSFERASE TAGU"/>
    <property type="match status" value="1"/>
</dbReference>
<feature type="transmembrane region" description="Helical" evidence="2">
    <location>
        <begin position="124"/>
        <end position="143"/>
    </location>
</feature>
<dbReference type="InterPro" id="IPR050922">
    <property type="entry name" value="LytR/CpsA/Psr_CW_biosynth"/>
</dbReference>
<feature type="transmembrane region" description="Helical" evidence="2">
    <location>
        <begin position="24"/>
        <end position="43"/>
    </location>
</feature>
<comment type="similarity">
    <text evidence="1">Belongs to the LytR/CpsA/Psr (LCP) family.</text>
</comment>
<accession>A0A147EMA6</accession>
<reference evidence="4 5" key="1">
    <citation type="journal article" date="2016" name="Front. Microbiol.">
        <title>Genomic Resource of Rice Seed Associated Bacteria.</title>
        <authorList>
            <person name="Midha S."/>
            <person name="Bansal K."/>
            <person name="Sharma S."/>
            <person name="Kumar N."/>
            <person name="Patil P.P."/>
            <person name="Chaudhry V."/>
            <person name="Patil P.B."/>
        </authorList>
    </citation>
    <scope>NUCLEOTIDE SEQUENCE [LARGE SCALE GENOMIC DNA]</scope>
    <source>
        <strain evidence="4 5">NS354</strain>
    </source>
</reference>
<evidence type="ECO:0000256" key="2">
    <source>
        <dbReference type="SAM" id="Phobius"/>
    </source>
</evidence>
<keyword evidence="5" id="KW-1185">Reference proteome</keyword>
<proteinExistence type="inferred from homology"/>
<feature type="transmembrane region" description="Helical" evidence="2">
    <location>
        <begin position="84"/>
        <end position="103"/>
    </location>
</feature>
<keyword evidence="2" id="KW-1133">Transmembrane helix</keyword>
<dbReference type="EMBL" id="LDRK01000059">
    <property type="protein sequence ID" value="KTR85436.1"/>
    <property type="molecule type" value="Genomic_DNA"/>
</dbReference>
<gene>
    <name evidence="4" type="ORF">NS354_09330</name>
</gene>
<dbReference type="NCBIfam" id="TIGR00350">
    <property type="entry name" value="lytR_cpsA_psr"/>
    <property type="match status" value="1"/>
</dbReference>
<dbReference type="OrthoDB" id="3573673at2"/>
<protein>
    <submittedName>
        <fullName evidence="4">Transcriptional regulator</fullName>
    </submittedName>
</protein>
<feature type="domain" description="Cell envelope-related transcriptional attenuator" evidence="3">
    <location>
        <begin position="279"/>
        <end position="393"/>
    </location>
</feature>
<comment type="caution">
    <text evidence="4">The sequence shown here is derived from an EMBL/GenBank/DDBJ whole genome shotgun (WGS) entry which is preliminary data.</text>
</comment>
<sequence>MTLDLERPLRHPDLASEPLMSKRARWLVILGFLLPGTAQVVAGNRRLGRFGLIATAILVIGGAIAGVGLLLARTATLTFFTNGIVLLIVQWLLFAYAVLWVVLGIDTLRLTRLVRVQRGWRVPVAMLSVLLTIVPAAGAAWAGNAVGAGRGLISDLFRSAPAVAPVDGRYNILLLGTDAGSDREGLRPDSISLVSIDAETGQSMIVGLPRELKDTPFPEGSPLAPVYPEGYCDEVNNYEVVDGGGYYCFTTGNLNSLVTELEDSGSPSYEGMYADAVSQGSSPGIEATKDAVSGATGLEVQFYVLVNMDAFESLIDALGGITINVQERLPIGGQIDEMSGELVGVEGWIEPGEQQMDGFTALWYARSRYGSADGDYARMERQRELQSAILAQMNPQNVLARFQEVLSAGSQLVDTDIPDSMLGRFVDLAADARGYEPVNVELVPPAVDPENPDWAVIQQLVADGIAAASPPEEDAG</sequence>